<keyword evidence="2" id="KW-0813">Transport</keyword>
<keyword evidence="5" id="KW-0472">Membrane</keyword>
<dbReference type="Gene3D" id="2.170.130.10">
    <property type="entry name" value="TonB-dependent receptor, plug domain"/>
    <property type="match status" value="1"/>
</dbReference>
<dbReference type="EMBL" id="SOAG01000033">
    <property type="protein sequence ID" value="TDS52095.1"/>
    <property type="molecule type" value="Genomic_DNA"/>
</dbReference>
<evidence type="ECO:0000256" key="3">
    <source>
        <dbReference type="ARBA" id="ARBA00022452"/>
    </source>
</evidence>
<dbReference type="GO" id="GO:0015344">
    <property type="term" value="F:siderophore uptake transmembrane transporter activity"/>
    <property type="evidence" value="ECO:0007669"/>
    <property type="project" value="TreeGrafter"/>
</dbReference>
<dbReference type="PANTHER" id="PTHR30069">
    <property type="entry name" value="TONB-DEPENDENT OUTER MEMBRANE RECEPTOR"/>
    <property type="match status" value="1"/>
</dbReference>
<dbReference type="Proteomes" id="UP000295215">
    <property type="component" value="Unassembled WGS sequence"/>
</dbReference>
<organism evidence="7 8">
    <name type="scientific">Myroides indicus</name>
    <dbReference type="NCBI Taxonomy" id="1323422"/>
    <lineage>
        <taxon>Bacteria</taxon>
        <taxon>Pseudomonadati</taxon>
        <taxon>Bacteroidota</taxon>
        <taxon>Flavobacteriia</taxon>
        <taxon>Flavobacteriales</taxon>
        <taxon>Flavobacteriaceae</taxon>
        <taxon>Myroides</taxon>
    </lineage>
</organism>
<dbReference type="GO" id="GO:0044718">
    <property type="term" value="P:siderophore transmembrane transport"/>
    <property type="evidence" value="ECO:0007669"/>
    <property type="project" value="TreeGrafter"/>
</dbReference>
<evidence type="ECO:0000256" key="5">
    <source>
        <dbReference type="ARBA" id="ARBA00023136"/>
    </source>
</evidence>
<keyword evidence="7" id="KW-0675">Receptor</keyword>
<evidence type="ECO:0000256" key="2">
    <source>
        <dbReference type="ARBA" id="ARBA00022448"/>
    </source>
</evidence>
<keyword evidence="8" id="KW-1185">Reference proteome</keyword>
<name>A0A4R7ETB0_9FLAO</name>
<keyword evidence="6" id="KW-0998">Cell outer membrane</keyword>
<accession>A0A4R7ETB0</accession>
<dbReference type="InterPro" id="IPR039426">
    <property type="entry name" value="TonB-dep_rcpt-like"/>
</dbReference>
<evidence type="ECO:0000313" key="8">
    <source>
        <dbReference type="Proteomes" id="UP000295215"/>
    </source>
</evidence>
<reference evidence="7 8" key="1">
    <citation type="submission" date="2019-03" db="EMBL/GenBank/DDBJ databases">
        <title>Genomic Encyclopedia of Archaeal and Bacterial Type Strains, Phase II (KMG-II): from individual species to whole genera.</title>
        <authorList>
            <person name="Goeker M."/>
        </authorList>
    </citation>
    <scope>NUCLEOTIDE SEQUENCE [LARGE SCALE GENOMIC DNA]</scope>
    <source>
        <strain evidence="7 8">DSM 28213</strain>
    </source>
</reference>
<comment type="caution">
    <text evidence="7">The sequence shown here is derived from an EMBL/GenBank/DDBJ whole genome shotgun (WGS) entry which is preliminary data.</text>
</comment>
<dbReference type="OrthoDB" id="9759247at2"/>
<protein>
    <submittedName>
        <fullName evidence="7">Iron complex outermembrane receptor protein</fullName>
    </submittedName>
</protein>
<dbReference type="PANTHER" id="PTHR30069:SF49">
    <property type="entry name" value="OUTER MEMBRANE PROTEIN C"/>
    <property type="match status" value="1"/>
</dbReference>
<dbReference type="GO" id="GO:0009279">
    <property type="term" value="C:cell outer membrane"/>
    <property type="evidence" value="ECO:0007669"/>
    <property type="project" value="UniProtKB-SubCell"/>
</dbReference>
<evidence type="ECO:0000256" key="1">
    <source>
        <dbReference type="ARBA" id="ARBA00004571"/>
    </source>
</evidence>
<evidence type="ECO:0000256" key="6">
    <source>
        <dbReference type="ARBA" id="ARBA00023237"/>
    </source>
</evidence>
<gene>
    <name evidence="7" type="ORF">C8P70_13329</name>
</gene>
<proteinExistence type="predicted"/>
<keyword evidence="3" id="KW-1134">Transmembrane beta strand</keyword>
<dbReference type="SUPFAM" id="SSF56935">
    <property type="entry name" value="Porins"/>
    <property type="match status" value="1"/>
</dbReference>
<comment type="subcellular location">
    <subcellularLocation>
        <location evidence="1">Cell outer membrane</location>
        <topology evidence="1">Multi-pass membrane protein</topology>
    </subcellularLocation>
</comment>
<sequence>MNLFIIPLKMLNYFLYTTGVFFALQIAIAGQNTSEPKDTLQNNSLNEVVIIHSKNKKLTAPKSLGSVDEYLANKEGIVIIRRGAYAWEPMINNMAIERTRQTIDGMQIFHACTDKMDPITSYVEINNLESADVTSGSQGSLFGATLGGSINLKTKKLLFTEKDSFKGKIRTGYETVSKHKIIGGDLNFTSNKLSINGSILHRDADNYRAGGHSEIKNSQFSKLNASGNIGFKFNPRNTLEAAAIYDKATDVGYPALPMDVSLAEALITSLTHIYTPDNPWITKWETKLYYNAITHRMDDENRAEVFIRMDMPGWTNTYGVYSAVSATIAEKHHIHAVANAFYNKSLAEMTMFSNQPQRSDMFAYTWPDVKTAYGGITFKDHWQISDNQSLLITAGIGTNKNHVSREGINQLSIFLNDDTFKANKTRLTGNLAVNFEKTDNTWLYGAGIGYGNRAPSVSEGYGYYLFNSGDQYDYIGNPNLNNESTYEGNVFVKYLTPAFSSKLSGSFFYLSNYIIGVITPPFNAMTHGGKGVKIYNNISYAVQASADWNFTYKITHQWMLTGGLSCSYGKDKDDNTLPFIAPFVYKAAINFNWKNLKTQLSLRGNTVKNDVAKVYGETRTPAFAVLDWSANYDSYAVNNVLNTSIGIENILDTAYTTYSDWNHIPNPGRNFYIHLTYSF</sequence>
<evidence type="ECO:0000256" key="4">
    <source>
        <dbReference type="ARBA" id="ARBA00022692"/>
    </source>
</evidence>
<dbReference type="RefSeq" id="WP_133713598.1">
    <property type="nucleotide sequence ID" value="NZ_SOAG01000033.1"/>
</dbReference>
<evidence type="ECO:0000313" key="7">
    <source>
        <dbReference type="EMBL" id="TDS52095.1"/>
    </source>
</evidence>
<keyword evidence="4" id="KW-0812">Transmembrane</keyword>
<dbReference type="InterPro" id="IPR037066">
    <property type="entry name" value="Plug_dom_sf"/>
</dbReference>
<dbReference type="InterPro" id="IPR036942">
    <property type="entry name" value="Beta-barrel_TonB_sf"/>
</dbReference>
<dbReference type="AlphaFoldDB" id="A0A4R7ETB0"/>
<dbReference type="Gene3D" id="2.40.170.20">
    <property type="entry name" value="TonB-dependent receptor, beta-barrel domain"/>
    <property type="match status" value="1"/>
</dbReference>